<dbReference type="SUPFAM" id="SSF56281">
    <property type="entry name" value="Metallo-hydrolase/oxidoreductase"/>
    <property type="match status" value="1"/>
</dbReference>
<accession>A0ABR3XY20</accession>
<evidence type="ECO:0000256" key="3">
    <source>
        <dbReference type="ARBA" id="ARBA00022839"/>
    </source>
</evidence>
<dbReference type="Pfam" id="PF23023">
    <property type="entry name" value="Anti-Pycsar_Apyc1"/>
    <property type="match status" value="1"/>
</dbReference>
<evidence type="ECO:0000313" key="5">
    <source>
        <dbReference type="Proteomes" id="UP001586593"/>
    </source>
</evidence>
<keyword evidence="1" id="KW-0540">Nuclease</keyword>
<comment type="caution">
    <text evidence="4">The sequence shown here is derived from an EMBL/GenBank/DDBJ whole genome shotgun (WGS) entry which is preliminary data.</text>
</comment>
<proteinExistence type="predicted"/>
<keyword evidence="3" id="KW-0269">Exonuclease</keyword>
<sequence>MSTFNGLLEEFPDIRVDFFRRIVDRRPPLACFLSHVHSDHLAGLESLRSPFVFCSAATRALLLRLERYPCRINYAKGILEARVQTYRHLKNILKPIPLETPTVLELEPGNSIRVTLFNANHCPGAVMFLFEGRDKAALYTGDVRSEPWFVNALTRSPSLVEYAYGLKTLDTIYLDTSFTEDVPFQTKAEGIRELLQKVAQYPSDTIFHFQAWTYGYEDVWIALSKALESKIHVDKYKVRVYKSLVADPAITKAGGACFPLATEAPALVGFVCGNAEHPGCLTTDINVRLHSCEKGNYCDTVRNSSVVWIQPIVAHLPGGGDVEEMGVGGGGDDLEREAELDLPTSDETQRLLELISDENAFPDQLKENIRSFLLAAVTNGRNIPLDLDVTDSGDDRKLMISNVVQALAQKSLTGIKRPSMEDPTGKGEALSNLITFPYSRHSSYPELCHLIEAFKPKDIWPCTVDPVDWSRNHKSIHTLFGRHCSGNQFRHDTIMESIAGVRNSAPRDVDTQMTASSEADTPVVGYPPSRSSLVPYLRQVSVDPDVGCSCPGKPALEDAGHLSSCQAAHRNVYDALSNSQCSSTSQTALDTRYSAFQTMLENLNGRDWRSIGIVSATDNHTMPEDELGLQ</sequence>
<name>A0ABR3XY20_9PEZI</name>
<dbReference type="PANTHER" id="PTHR23240:SF8">
    <property type="entry name" value="PROTEIN ARTEMIS"/>
    <property type="match status" value="1"/>
</dbReference>
<evidence type="ECO:0000256" key="2">
    <source>
        <dbReference type="ARBA" id="ARBA00022801"/>
    </source>
</evidence>
<evidence type="ECO:0008006" key="6">
    <source>
        <dbReference type="Google" id="ProtNLM"/>
    </source>
</evidence>
<reference evidence="4 5" key="1">
    <citation type="journal article" date="2024" name="Commun. Biol.">
        <title>Comparative genomic analysis of thermophilic fungi reveals convergent evolutionary adaptations and gene losses.</title>
        <authorList>
            <person name="Steindorff A.S."/>
            <person name="Aguilar-Pontes M.V."/>
            <person name="Robinson A.J."/>
            <person name="Andreopoulos B."/>
            <person name="LaButti K."/>
            <person name="Kuo A."/>
            <person name="Mondo S."/>
            <person name="Riley R."/>
            <person name="Otillar R."/>
            <person name="Haridas S."/>
            <person name="Lipzen A."/>
            <person name="Grimwood J."/>
            <person name="Schmutz J."/>
            <person name="Clum A."/>
            <person name="Reid I.D."/>
            <person name="Moisan M.C."/>
            <person name="Butler G."/>
            <person name="Nguyen T.T.M."/>
            <person name="Dewar K."/>
            <person name="Conant G."/>
            <person name="Drula E."/>
            <person name="Henrissat B."/>
            <person name="Hansel C."/>
            <person name="Singer S."/>
            <person name="Hutchinson M.I."/>
            <person name="de Vries R.P."/>
            <person name="Natvig D.O."/>
            <person name="Powell A.J."/>
            <person name="Tsang A."/>
            <person name="Grigoriev I.V."/>
        </authorList>
    </citation>
    <scope>NUCLEOTIDE SEQUENCE [LARGE SCALE GENOMIC DNA]</scope>
    <source>
        <strain evidence="4 5">ATCC 24622</strain>
    </source>
</reference>
<protein>
    <recommendedName>
        <fullName evidence="6">Artemis protein</fullName>
    </recommendedName>
</protein>
<keyword evidence="5" id="KW-1185">Reference proteome</keyword>
<gene>
    <name evidence="4" type="ORF">VTK73DRAFT_5395</name>
</gene>
<keyword evidence="2" id="KW-0378">Hydrolase</keyword>
<dbReference type="PANTHER" id="PTHR23240">
    <property type="entry name" value="DNA CROSS-LINK REPAIR PROTEIN PSO2/SNM1-RELATED"/>
    <property type="match status" value="1"/>
</dbReference>
<dbReference type="InterPro" id="IPR036866">
    <property type="entry name" value="RibonucZ/Hydroxyglut_hydro"/>
</dbReference>
<evidence type="ECO:0000256" key="1">
    <source>
        <dbReference type="ARBA" id="ARBA00022722"/>
    </source>
</evidence>
<organism evidence="4 5">
    <name type="scientific">Phialemonium thermophilum</name>
    <dbReference type="NCBI Taxonomy" id="223376"/>
    <lineage>
        <taxon>Eukaryota</taxon>
        <taxon>Fungi</taxon>
        <taxon>Dikarya</taxon>
        <taxon>Ascomycota</taxon>
        <taxon>Pezizomycotina</taxon>
        <taxon>Sordariomycetes</taxon>
        <taxon>Sordariomycetidae</taxon>
        <taxon>Cephalothecales</taxon>
        <taxon>Cephalothecaceae</taxon>
        <taxon>Phialemonium</taxon>
    </lineage>
</organism>
<dbReference type="Gene3D" id="3.60.15.10">
    <property type="entry name" value="Ribonuclease Z/Hydroxyacylglutathione hydrolase-like"/>
    <property type="match status" value="1"/>
</dbReference>
<dbReference type="EMBL" id="JAZHXJ010000030">
    <property type="protein sequence ID" value="KAL1880590.1"/>
    <property type="molecule type" value="Genomic_DNA"/>
</dbReference>
<evidence type="ECO:0000313" key="4">
    <source>
        <dbReference type="EMBL" id="KAL1880590.1"/>
    </source>
</evidence>
<dbReference type="Proteomes" id="UP001586593">
    <property type="component" value="Unassembled WGS sequence"/>
</dbReference>